<feature type="region of interest" description="Disordered" evidence="1">
    <location>
        <begin position="806"/>
        <end position="844"/>
    </location>
</feature>
<sequence>MSDPWKLQVVWQRLIENETMQYASFAENLQKQRQKEAAAEAALLGVASQGVQTDDSLRKATVEPSQVAGKKSQKKRKGGAAAVAAADLPLEDRIRQLPIACSSTGTFQHRQRPASRQPVTIEKDPLEDRGYRHGLVEKFQNRNPYEKCCVMEYSILKWPRVVVVMLGSLVPSVSTTLAAFSSTAGVAGVSATGEFLLLVYALFRLSFFAGHTLRGRLESTDAVEESERLRVSCTELSSRASALNTTVSRDAEMLDRMARYVGGKGVDENGTALLDEQQEVVSRKQEELSILKQSAEDCYEKAAEWEEIREAVVERLRRQEVSPWKISDFLAVTYLRLLIDVFTSGLLSKHLRKASMPLLGCEPPTEICLDWPEMTPTAVLAAVAGAATSNTAAATSAGATASLMLLNDYGLLPYSRPTAFHAALLQSFTLVSLLYLIQYVVSQVLIIIKMMLVRSTAERSGGKMVVESAVSTLHGMSAVWREPGRVFWPLLSLRVLVVLAIYVASFAVIGGLNNVALEMVSPPACPTEWRPRHVLLSWLIGVGRRGTPLLFATMLLLWIQAGIILGRAVKPFSAGGDLKALRFVEKERELKTIERHVIETWVAQFRLSRSVHPKSRDLAERSVSRLPNFGGLVKLSSNALLRICHGLSAYKISLSTAERRNLYNLLLSHRDIAGRLELARQMRATVGPVDEDLLYTNSAVEYLKLVTSLLRNFASATGGATQKQIINIADWVSQVRQSAQEGVVDRDFWRSVINNIRGPLADKLSVHHCAVLLHALATAGHAEFECMTLLNGRILGELEAMGLNEGEVPEKEEAARQQIRGRRTPRVGGTDSPRCDEQKMLQMK</sequence>
<comment type="caution">
    <text evidence="3">The sequence shown here is derived from an EMBL/GenBank/DDBJ whole genome shotgun (WGS) entry which is preliminary data.</text>
</comment>
<feature type="transmembrane region" description="Helical" evidence="2">
    <location>
        <begin position="186"/>
        <end position="207"/>
    </location>
</feature>
<dbReference type="AlphaFoldDB" id="A0A7J6P051"/>
<keyword evidence="2" id="KW-0472">Membrane</keyword>
<protein>
    <submittedName>
        <fullName evidence="3">Uncharacterized protein</fullName>
    </submittedName>
</protein>
<evidence type="ECO:0000313" key="4">
    <source>
        <dbReference type="Proteomes" id="UP000541610"/>
    </source>
</evidence>
<keyword evidence="2" id="KW-0812">Transmembrane</keyword>
<gene>
    <name evidence="3" type="ORF">FOZ60_001619</name>
</gene>
<evidence type="ECO:0000256" key="2">
    <source>
        <dbReference type="SAM" id="Phobius"/>
    </source>
</evidence>
<feature type="transmembrane region" description="Helical" evidence="2">
    <location>
        <begin position="549"/>
        <end position="569"/>
    </location>
</feature>
<keyword evidence="2" id="KW-1133">Transmembrane helix</keyword>
<feature type="transmembrane region" description="Helical" evidence="2">
    <location>
        <begin position="161"/>
        <end position="180"/>
    </location>
</feature>
<dbReference type="OrthoDB" id="10333154at2759"/>
<feature type="transmembrane region" description="Helical" evidence="2">
    <location>
        <begin position="419"/>
        <end position="441"/>
    </location>
</feature>
<feature type="region of interest" description="Disordered" evidence="1">
    <location>
        <begin position="54"/>
        <end position="78"/>
    </location>
</feature>
<organism evidence="3 4">
    <name type="scientific">Perkinsus olseni</name>
    <name type="common">Perkinsus atlanticus</name>
    <dbReference type="NCBI Taxonomy" id="32597"/>
    <lineage>
        <taxon>Eukaryota</taxon>
        <taxon>Sar</taxon>
        <taxon>Alveolata</taxon>
        <taxon>Perkinsozoa</taxon>
        <taxon>Perkinsea</taxon>
        <taxon>Perkinsida</taxon>
        <taxon>Perkinsidae</taxon>
        <taxon>Perkinsus</taxon>
    </lineage>
</organism>
<accession>A0A7J6P051</accession>
<evidence type="ECO:0000313" key="3">
    <source>
        <dbReference type="EMBL" id="KAF4689495.1"/>
    </source>
</evidence>
<name>A0A7J6P051_PEROL</name>
<evidence type="ECO:0000256" key="1">
    <source>
        <dbReference type="SAM" id="MobiDB-lite"/>
    </source>
</evidence>
<dbReference type="EMBL" id="JABANP010000123">
    <property type="protein sequence ID" value="KAF4689495.1"/>
    <property type="molecule type" value="Genomic_DNA"/>
</dbReference>
<feature type="transmembrane region" description="Helical" evidence="2">
    <location>
        <begin position="486"/>
        <end position="509"/>
    </location>
</feature>
<dbReference type="Proteomes" id="UP000541610">
    <property type="component" value="Unassembled WGS sequence"/>
</dbReference>
<reference evidence="3 4" key="1">
    <citation type="submission" date="2020-04" db="EMBL/GenBank/DDBJ databases">
        <title>Perkinsus olseni comparative genomics.</title>
        <authorList>
            <person name="Bogema D.R."/>
        </authorList>
    </citation>
    <scope>NUCLEOTIDE SEQUENCE [LARGE SCALE GENOMIC DNA]</scope>
    <source>
        <strain evidence="3">00978-12</strain>
    </source>
</reference>
<proteinExistence type="predicted"/>
<feature type="compositionally biased region" description="Basic and acidic residues" evidence="1">
    <location>
        <begin position="833"/>
        <end position="844"/>
    </location>
</feature>